<accession>A0A9N9IDH2</accession>
<reference evidence="2" key="1">
    <citation type="submission" date="2021-06" db="EMBL/GenBank/DDBJ databases">
        <authorList>
            <person name="Kallberg Y."/>
            <person name="Tangrot J."/>
            <person name="Rosling A."/>
        </authorList>
    </citation>
    <scope>NUCLEOTIDE SEQUENCE</scope>
    <source>
        <strain evidence="2">UK204</strain>
    </source>
</reference>
<sequence length="117" mass="13404">ESASAKRVKRMSVSDDHNEVETDTKSISVSDDHTKLVTHNEVEKHILPHRENLSNKLLDQKRNILSPVMPKIQGRVFRLFSNVGGIKVIERIKPFNTTKILNLFSDDIDFVIARLNE</sequence>
<proteinExistence type="predicted"/>
<feature type="compositionally biased region" description="Basic residues" evidence="1">
    <location>
        <begin position="1"/>
        <end position="10"/>
    </location>
</feature>
<comment type="caution">
    <text evidence="2">The sequence shown here is derived from an EMBL/GenBank/DDBJ whole genome shotgun (WGS) entry which is preliminary data.</text>
</comment>
<feature type="non-terminal residue" evidence="2">
    <location>
        <position position="1"/>
    </location>
</feature>
<feature type="region of interest" description="Disordered" evidence="1">
    <location>
        <begin position="1"/>
        <end position="28"/>
    </location>
</feature>
<name>A0A9N9IDH2_9GLOM</name>
<dbReference type="Proteomes" id="UP000789570">
    <property type="component" value="Unassembled WGS sequence"/>
</dbReference>
<organism evidence="2 3">
    <name type="scientific">Funneliformis caledonium</name>
    <dbReference type="NCBI Taxonomy" id="1117310"/>
    <lineage>
        <taxon>Eukaryota</taxon>
        <taxon>Fungi</taxon>
        <taxon>Fungi incertae sedis</taxon>
        <taxon>Mucoromycota</taxon>
        <taxon>Glomeromycotina</taxon>
        <taxon>Glomeromycetes</taxon>
        <taxon>Glomerales</taxon>
        <taxon>Glomeraceae</taxon>
        <taxon>Funneliformis</taxon>
    </lineage>
</organism>
<feature type="compositionally biased region" description="Basic and acidic residues" evidence="1">
    <location>
        <begin position="12"/>
        <end position="28"/>
    </location>
</feature>
<dbReference type="AlphaFoldDB" id="A0A9N9IDH2"/>
<keyword evidence="3" id="KW-1185">Reference proteome</keyword>
<protein>
    <submittedName>
        <fullName evidence="2">558_t:CDS:1</fullName>
    </submittedName>
</protein>
<dbReference type="EMBL" id="CAJVPQ010012122">
    <property type="protein sequence ID" value="CAG8730355.1"/>
    <property type="molecule type" value="Genomic_DNA"/>
</dbReference>
<evidence type="ECO:0000313" key="3">
    <source>
        <dbReference type="Proteomes" id="UP000789570"/>
    </source>
</evidence>
<evidence type="ECO:0000313" key="2">
    <source>
        <dbReference type="EMBL" id="CAG8730355.1"/>
    </source>
</evidence>
<evidence type="ECO:0000256" key="1">
    <source>
        <dbReference type="SAM" id="MobiDB-lite"/>
    </source>
</evidence>
<gene>
    <name evidence="2" type="ORF">FCALED_LOCUS14947</name>
</gene>